<dbReference type="PROSITE" id="PS00758">
    <property type="entry name" value="ARGE_DAPE_CPG2_1"/>
    <property type="match status" value="1"/>
</dbReference>
<keyword evidence="5" id="KW-0732">Signal</keyword>
<evidence type="ECO:0000313" key="7">
    <source>
        <dbReference type="EMBL" id="MEK9501356.1"/>
    </source>
</evidence>
<feature type="chain" id="PRO_5046552842" evidence="5">
    <location>
        <begin position="29"/>
        <end position="443"/>
    </location>
</feature>
<evidence type="ECO:0000256" key="3">
    <source>
        <dbReference type="ARBA" id="ARBA00022801"/>
    </source>
</evidence>
<dbReference type="InterPro" id="IPR036264">
    <property type="entry name" value="Bact_exopeptidase_dim_dom"/>
</dbReference>
<dbReference type="PANTHER" id="PTHR43808:SF17">
    <property type="entry name" value="PEPTIDASE M20"/>
    <property type="match status" value="1"/>
</dbReference>
<dbReference type="InterPro" id="IPR050072">
    <property type="entry name" value="Peptidase_M20A"/>
</dbReference>
<dbReference type="Gene3D" id="3.30.70.360">
    <property type="match status" value="1"/>
</dbReference>
<gene>
    <name evidence="7" type="ORF">WI372_10250</name>
</gene>
<comment type="caution">
    <text evidence="7">The sequence shown here is derived from an EMBL/GenBank/DDBJ whole genome shotgun (WGS) entry which is preliminary data.</text>
</comment>
<keyword evidence="2" id="KW-0479">Metal-binding</keyword>
<dbReference type="SUPFAM" id="SSF53187">
    <property type="entry name" value="Zn-dependent exopeptidases"/>
    <property type="match status" value="1"/>
</dbReference>
<dbReference type="InterPro" id="IPR002933">
    <property type="entry name" value="Peptidase_M20"/>
</dbReference>
<evidence type="ECO:0000256" key="1">
    <source>
        <dbReference type="ARBA" id="ARBA00001947"/>
    </source>
</evidence>
<dbReference type="Pfam" id="PF07687">
    <property type="entry name" value="M20_dimer"/>
    <property type="match status" value="1"/>
</dbReference>
<dbReference type="Pfam" id="PF01546">
    <property type="entry name" value="Peptidase_M20"/>
    <property type="match status" value="1"/>
</dbReference>
<accession>A0ABU9E9D5</accession>
<keyword evidence="4" id="KW-0862">Zinc</keyword>
<dbReference type="PANTHER" id="PTHR43808">
    <property type="entry name" value="ACETYLORNITHINE DEACETYLASE"/>
    <property type="match status" value="1"/>
</dbReference>
<dbReference type="EMBL" id="JBBHLI010000005">
    <property type="protein sequence ID" value="MEK9501356.1"/>
    <property type="molecule type" value="Genomic_DNA"/>
</dbReference>
<feature type="domain" description="Peptidase M20 dimerisation" evidence="6">
    <location>
        <begin position="227"/>
        <end position="326"/>
    </location>
</feature>
<protein>
    <submittedName>
        <fullName evidence="7">M20/M25/M40 family metallo-hydrolase</fullName>
    </submittedName>
</protein>
<dbReference type="InterPro" id="IPR001261">
    <property type="entry name" value="ArgE/DapE_CS"/>
</dbReference>
<dbReference type="InterPro" id="IPR011650">
    <property type="entry name" value="Peptidase_M20_dimer"/>
</dbReference>
<keyword evidence="3" id="KW-0378">Hydrolase</keyword>
<name>A0ABU9E9D5_9BACT</name>
<evidence type="ECO:0000313" key="8">
    <source>
        <dbReference type="Proteomes" id="UP001484239"/>
    </source>
</evidence>
<feature type="signal peptide" evidence="5">
    <location>
        <begin position="1"/>
        <end position="28"/>
    </location>
</feature>
<reference evidence="7 8" key="1">
    <citation type="submission" date="2024-02" db="EMBL/GenBank/DDBJ databases">
        <title>A novel Gemmatimonadota bacterium.</title>
        <authorList>
            <person name="Du Z.-J."/>
            <person name="Ye Y.-Q."/>
        </authorList>
    </citation>
    <scope>NUCLEOTIDE SEQUENCE [LARGE SCALE GENOMIC DNA]</scope>
    <source>
        <strain evidence="7 8">DH-20</strain>
    </source>
</reference>
<evidence type="ECO:0000256" key="4">
    <source>
        <dbReference type="ARBA" id="ARBA00022833"/>
    </source>
</evidence>
<proteinExistence type="predicted"/>
<dbReference type="Proteomes" id="UP001484239">
    <property type="component" value="Unassembled WGS sequence"/>
</dbReference>
<evidence type="ECO:0000259" key="6">
    <source>
        <dbReference type="Pfam" id="PF07687"/>
    </source>
</evidence>
<dbReference type="SUPFAM" id="SSF55031">
    <property type="entry name" value="Bacterial exopeptidase dimerisation domain"/>
    <property type="match status" value="1"/>
</dbReference>
<organism evidence="7 8">
    <name type="scientific">Gaopeijia maritima</name>
    <dbReference type="NCBI Taxonomy" id="3119007"/>
    <lineage>
        <taxon>Bacteria</taxon>
        <taxon>Pseudomonadati</taxon>
        <taxon>Gemmatimonadota</taxon>
        <taxon>Longimicrobiia</taxon>
        <taxon>Gaopeijiales</taxon>
        <taxon>Gaopeijiaceae</taxon>
        <taxon>Gaopeijia</taxon>
    </lineage>
</organism>
<dbReference type="Gene3D" id="3.40.630.10">
    <property type="entry name" value="Zn peptidases"/>
    <property type="match status" value="1"/>
</dbReference>
<evidence type="ECO:0000256" key="2">
    <source>
        <dbReference type="ARBA" id="ARBA00022723"/>
    </source>
</evidence>
<evidence type="ECO:0000256" key="5">
    <source>
        <dbReference type="SAM" id="SignalP"/>
    </source>
</evidence>
<keyword evidence="8" id="KW-1185">Reference proteome</keyword>
<sequence length="443" mass="46985">MRTEFVSAAVKAAIVGTALLALPGAAMAQDSGAAADLAAAEAQLRDLMAQPVMVEAFRVIEELEPETTADLITLTEVPAPPFAEEERARVYADWLLEAGADSVYIDEEGNVVAIREGRVGDRTIALGGHLDTVFPEGTDVTVRTVGDTLFAPGIGDDTRGLMVVLTVLRAMERTGLRTDDDLRFVGVVGEEGLGDLRGMKHLFRDGAETIDTWIEVDGGGIGHTVHRGLGSVRYRAIFRGPGGHSWGAFGMANPAHALGRAITTFVTEADPLTRTGPRTSYNVGTLGGGTSVNSIPFEAVMEVDMRSEDPAALERMHQLFRETMTRGLEAENANRREGPELELELLKVGDRPSGEISVDHPLVVRSQATAEILGAFSSLGISSTDSNIPLALGVPAVTIGRGGVGGEGHSPGEWWINRNGHLAIQRALLLLVSEAGLARTAMQ</sequence>
<dbReference type="RefSeq" id="WP_405275897.1">
    <property type="nucleotide sequence ID" value="NZ_CP144380.1"/>
</dbReference>
<comment type="cofactor">
    <cofactor evidence="1">
        <name>Zn(2+)</name>
        <dbReference type="ChEBI" id="CHEBI:29105"/>
    </cofactor>
</comment>